<name>A0A1F4YCX7_9BACT</name>
<evidence type="ECO:0000313" key="3">
    <source>
        <dbReference type="Proteomes" id="UP000178176"/>
    </source>
</evidence>
<dbReference type="EMBL" id="MEXH01000030">
    <property type="protein sequence ID" value="OGC91718.1"/>
    <property type="molecule type" value="Genomic_DNA"/>
</dbReference>
<feature type="transmembrane region" description="Helical" evidence="1">
    <location>
        <begin position="276"/>
        <end position="293"/>
    </location>
</feature>
<gene>
    <name evidence="2" type="ORF">A2876_04505</name>
</gene>
<organism evidence="2 3">
    <name type="scientific">Candidatus Amesbacteria bacterium RIFCSPHIGHO2_01_FULL_48_32b</name>
    <dbReference type="NCBI Taxonomy" id="1797253"/>
    <lineage>
        <taxon>Bacteria</taxon>
        <taxon>Candidatus Amesiibacteriota</taxon>
    </lineage>
</organism>
<feature type="transmembrane region" description="Helical" evidence="1">
    <location>
        <begin position="195"/>
        <end position="219"/>
    </location>
</feature>
<keyword evidence="1" id="KW-1133">Transmembrane helix</keyword>
<feature type="transmembrane region" description="Helical" evidence="1">
    <location>
        <begin position="164"/>
        <end position="183"/>
    </location>
</feature>
<evidence type="ECO:0000256" key="1">
    <source>
        <dbReference type="SAM" id="Phobius"/>
    </source>
</evidence>
<keyword evidence="1" id="KW-0472">Membrane</keyword>
<evidence type="ECO:0000313" key="2">
    <source>
        <dbReference type="EMBL" id="OGC91718.1"/>
    </source>
</evidence>
<evidence type="ECO:0008006" key="4">
    <source>
        <dbReference type="Google" id="ProtNLM"/>
    </source>
</evidence>
<accession>A0A1F4YCX7</accession>
<protein>
    <recommendedName>
        <fullName evidence="4">Glycosyltransferase RgtA/B/C/D-like domain-containing protein</fullName>
    </recommendedName>
</protein>
<comment type="caution">
    <text evidence="2">The sequence shown here is derived from an EMBL/GenBank/DDBJ whole genome shotgun (WGS) entry which is preliminary data.</text>
</comment>
<feature type="transmembrane region" description="Helical" evidence="1">
    <location>
        <begin position="137"/>
        <end position="158"/>
    </location>
</feature>
<dbReference type="AlphaFoldDB" id="A0A1F4YCX7"/>
<feature type="transmembrane region" description="Helical" evidence="1">
    <location>
        <begin position="80"/>
        <end position="100"/>
    </location>
</feature>
<feature type="transmembrane region" description="Helical" evidence="1">
    <location>
        <begin position="251"/>
        <end position="269"/>
    </location>
</feature>
<feature type="transmembrane region" description="Helical" evidence="1">
    <location>
        <begin position="324"/>
        <end position="341"/>
    </location>
</feature>
<dbReference type="Proteomes" id="UP000178176">
    <property type="component" value="Unassembled WGS sequence"/>
</dbReference>
<sequence length="444" mass="50762">MRNTLFLLLFISALFLRFYRFSATFVFSGELGDNLLSIRDIILSRHLPLLGPPTSHPWLSFGPLYYWLSTPILKLVDFNPLFFALISLFLLSSTLLVHYSSVSKLTGFRTALISLALLTISPAWIESSRSVRFFDFIPILFYPLWILLSSAHFFYAGLILGLMFNFHFSPLILVPASLHFIYLKYRKSANFFKFIIGLILPILPLFTNLSMLGKLAIWLPYRMAGLAPAGNQPGFSVIQFLLRQFLFTPHLLVSILIFTLTSTGLILVFRHRHQPHLLLLLLFFTWGILGIGLHRLPPSHYYLPLYPIPVVLVAFALTRLPKIVTALLITSLLLINFPHLFSPKLYYYPSEVIYGSGVQYPIQLSLSRAIITDARSRQFSLSRVGPFDVYAKNYAQNFEYLLWYLDNPPVPDSRLHYTIYEAQSAPESSQVIFSHPGLAVVRSF</sequence>
<reference evidence="2 3" key="1">
    <citation type="journal article" date="2016" name="Nat. Commun.">
        <title>Thousands of microbial genomes shed light on interconnected biogeochemical processes in an aquifer system.</title>
        <authorList>
            <person name="Anantharaman K."/>
            <person name="Brown C.T."/>
            <person name="Hug L.A."/>
            <person name="Sharon I."/>
            <person name="Castelle C.J."/>
            <person name="Probst A.J."/>
            <person name="Thomas B.C."/>
            <person name="Singh A."/>
            <person name="Wilkins M.J."/>
            <person name="Karaoz U."/>
            <person name="Brodie E.L."/>
            <person name="Williams K.H."/>
            <person name="Hubbard S.S."/>
            <person name="Banfield J.F."/>
        </authorList>
    </citation>
    <scope>NUCLEOTIDE SEQUENCE [LARGE SCALE GENOMIC DNA]</scope>
</reference>
<proteinExistence type="predicted"/>
<keyword evidence="1" id="KW-0812">Transmembrane</keyword>